<dbReference type="Proteomes" id="UP000234342">
    <property type="component" value="Unassembled WGS sequence"/>
</dbReference>
<feature type="compositionally biased region" description="Acidic residues" evidence="1">
    <location>
        <begin position="50"/>
        <end position="66"/>
    </location>
</feature>
<sequence>MKHINRKAAPITRRRSFQDPLSDPFIRFMSAGGDGSAVAPGGAPAGDAGDGQDGDSANEGDFDTDSTIDGQTVRKVATPDPDDDEQNGSQADDPKLKAARDEAAQNRIKAREAASEKDQLIQTLGKALGLVKDDDEQGKGPDAEALAAQVEKSQTEATEAARELAVYKAAATNGADPSKLLDSRSFLNSIKDVDHGDEKALGAAIKAAVDNNKSFASARVAGASTADTASGPGGGSTPKADMSLADAVAGHYNH</sequence>
<proteinExistence type="predicted"/>
<protein>
    <submittedName>
        <fullName evidence="2">Uncharacterized protein</fullName>
    </submittedName>
</protein>
<dbReference type="RefSeq" id="WP_101642298.1">
    <property type="nucleotide sequence ID" value="NZ_FXZE01000003.1"/>
</dbReference>
<dbReference type="EMBL" id="FXZE01000003">
    <property type="protein sequence ID" value="SMX76733.1"/>
    <property type="molecule type" value="Genomic_DNA"/>
</dbReference>
<feature type="compositionally biased region" description="Basic and acidic residues" evidence="1">
    <location>
        <begin position="92"/>
        <end position="117"/>
    </location>
</feature>
<feature type="compositionally biased region" description="Low complexity" evidence="1">
    <location>
        <begin position="36"/>
        <end position="47"/>
    </location>
</feature>
<accession>A0A2H1INI7</accession>
<feature type="region of interest" description="Disordered" evidence="1">
    <location>
        <begin position="1"/>
        <end position="117"/>
    </location>
</feature>
<evidence type="ECO:0000313" key="3">
    <source>
        <dbReference type="Proteomes" id="UP000234342"/>
    </source>
</evidence>
<evidence type="ECO:0000313" key="2">
    <source>
        <dbReference type="EMBL" id="SMX76733.1"/>
    </source>
</evidence>
<dbReference type="AlphaFoldDB" id="A0A2H1INI7"/>
<organism evidence="2 3">
    <name type="scientific">Brevibacterium antiquum</name>
    <dbReference type="NCBI Taxonomy" id="234835"/>
    <lineage>
        <taxon>Bacteria</taxon>
        <taxon>Bacillati</taxon>
        <taxon>Actinomycetota</taxon>
        <taxon>Actinomycetes</taxon>
        <taxon>Micrococcales</taxon>
        <taxon>Brevibacteriaceae</taxon>
        <taxon>Brevibacterium</taxon>
    </lineage>
</organism>
<evidence type="ECO:0000256" key="1">
    <source>
        <dbReference type="SAM" id="MobiDB-lite"/>
    </source>
</evidence>
<keyword evidence="3" id="KW-1185">Reference proteome</keyword>
<gene>
    <name evidence="2" type="ORF">BANT10_01127</name>
</gene>
<feature type="region of interest" description="Disordered" evidence="1">
    <location>
        <begin position="219"/>
        <end position="254"/>
    </location>
</feature>
<reference evidence="3" key="1">
    <citation type="submission" date="2017-03" db="EMBL/GenBank/DDBJ databases">
        <authorList>
            <person name="Monnet C."/>
        </authorList>
    </citation>
    <scope>NUCLEOTIDE SEQUENCE [LARGE SCALE GENOMIC DNA]</scope>
    <source>
        <strain evidence="3">P10</strain>
    </source>
</reference>
<name>A0A2H1INI7_9MICO</name>